<comment type="caution">
    <text evidence="1">The sequence shown here is derived from an EMBL/GenBank/DDBJ whole genome shotgun (WGS) entry which is preliminary data.</text>
</comment>
<dbReference type="InterPro" id="IPR001646">
    <property type="entry name" value="5peptide_repeat"/>
</dbReference>
<gene>
    <name evidence="1" type="ORF">AB0L16_17475</name>
</gene>
<dbReference type="Proteomes" id="UP001552594">
    <property type="component" value="Unassembled WGS sequence"/>
</dbReference>
<dbReference type="EMBL" id="JBFAUK010000012">
    <property type="protein sequence ID" value="MEV5508243.1"/>
    <property type="molecule type" value="Genomic_DNA"/>
</dbReference>
<proteinExistence type="predicted"/>
<organism evidence="1 2">
    <name type="scientific">Streptomyces orinoci</name>
    <name type="common">Streptoverticillium orinoci</name>
    <dbReference type="NCBI Taxonomy" id="67339"/>
    <lineage>
        <taxon>Bacteria</taxon>
        <taxon>Bacillati</taxon>
        <taxon>Actinomycetota</taxon>
        <taxon>Actinomycetes</taxon>
        <taxon>Kitasatosporales</taxon>
        <taxon>Streptomycetaceae</taxon>
        <taxon>Streptomyces</taxon>
    </lineage>
</organism>
<reference evidence="1 2" key="1">
    <citation type="submission" date="2024-06" db="EMBL/GenBank/DDBJ databases">
        <title>The Natural Products Discovery Center: Release of the First 8490 Sequenced Strains for Exploring Actinobacteria Biosynthetic Diversity.</title>
        <authorList>
            <person name="Kalkreuter E."/>
            <person name="Kautsar S.A."/>
            <person name="Yang D."/>
            <person name="Bader C.D."/>
            <person name="Teijaro C.N."/>
            <person name="Fluegel L."/>
            <person name="Davis C.M."/>
            <person name="Simpson J.R."/>
            <person name="Lauterbach L."/>
            <person name="Steele A.D."/>
            <person name="Gui C."/>
            <person name="Meng S."/>
            <person name="Li G."/>
            <person name="Viehrig K."/>
            <person name="Ye F."/>
            <person name="Su P."/>
            <person name="Kiefer A.F."/>
            <person name="Nichols A."/>
            <person name="Cepeda A.J."/>
            <person name="Yan W."/>
            <person name="Fan B."/>
            <person name="Jiang Y."/>
            <person name="Adhikari A."/>
            <person name="Zheng C.-J."/>
            <person name="Schuster L."/>
            <person name="Cowan T.M."/>
            <person name="Smanski M.J."/>
            <person name="Chevrette M.G."/>
            <person name="De Carvalho L.P.S."/>
            <person name="Shen B."/>
        </authorList>
    </citation>
    <scope>NUCLEOTIDE SEQUENCE [LARGE SCALE GENOMIC DNA]</scope>
    <source>
        <strain evidence="1 2">NPDC052347</strain>
    </source>
</reference>
<dbReference type="Gene3D" id="2.160.20.80">
    <property type="entry name" value="E3 ubiquitin-protein ligase SopA"/>
    <property type="match status" value="1"/>
</dbReference>
<protein>
    <submittedName>
        <fullName evidence="1">Pentapeptide repeat-containing protein</fullName>
    </submittedName>
</protein>
<dbReference type="RefSeq" id="WP_277751805.1">
    <property type="nucleotide sequence ID" value="NZ_JBFAUK010000012.1"/>
</dbReference>
<dbReference type="SUPFAM" id="SSF141571">
    <property type="entry name" value="Pentapeptide repeat-like"/>
    <property type="match status" value="1"/>
</dbReference>
<evidence type="ECO:0000313" key="1">
    <source>
        <dbReference type="EMBL" id="MEV5508243.1"/>
    </source>
</evidence>
<sequence length="336" mass="37285">MRRADLTNATLLQADLRGADLSGATTANTSFTVLVDDRTVLRGLTGTLFGPVTIVTGGTEQELDGLALQRWLAKRGAEVEVLSGFIYYARFDESSTSSRENPYGIVRRSTVDGIDVDEAFTRNLRWESTEYLRLYYLGHNDDDHAEIIRAEADAFIKRVTRTLTTPQARAVVERLTAVDWRDDDIAFTHATSRSRLFREHLRRSALWTKVYQPAGEWPVVDLAAAVAPTVQVDAELAARLDAFLEANLADVRAKALCRAALDWATLLDTTTVSLPELPDPYEPLLLMLERGGWCGLVVENRVADFAAVRVPFGTWQDHLSTEPIIQFGRSGLGTSD</sequence>
<keyword evidence="2" id="KW-1185">Reference proteome</keyword>
<evidence type="ECO:0000313" key="2">
    <source>
        <dbReference type="Proteomes" id="UP001552594"/>
    </source>
</evidence>
<name>A0ABV3JZB6_STRON</name>
<dbReference type="Pfam" id="PF00805">
    <property type="entry name" value="Pentapeptide"/>
    <property type="match status" value="1"/>
</dbReference>
<accession>A0ABV3JZB6</accession>